<dbReference type="InterPro" id="IPR000620">
    <property type="entry name" value="EamA_dom"/>
</dbReference>
<comment type="similarity">
    <text evidence="2">Belongs to the EamA transporter family.</text>
</comment>
<evidence type="ECO:0000256" key="1">
    <source>
        <dbReference type="ARBA" id="ARBA00004651"/>
    </source>
</evidence>
<dbReference type="Proteomes" id="UP001153404">
    <property type="component" value="Unassembled WGS sequence"/>
</dbReference>
<evidence type="ECO:0000256" key="8">
    <source>
        <dbReference type="SAM" id="Phobius"/>
    </source>
</evidence>
<gene>
    <name evidence="10" type="ORF">OMP40_07715</name>
</gene>
<proteinExistence type="inferred from homology"/>
<feature type="transmembrane region" description="Helical" evidence="8">
    <location>
        <begin position="193"/>
        <end position="211"/>
    </location>
</feature>
<dbReference type="PANTHER" id="PTHR32322:SF18">
    <property type="entry name" value="S-ADENOSYLMETHIONINE_S-ADENOSYLHOMOCYSTEINE TRANSPORTER"/>
    <property type="match status" value="1"/>
</dbReference>
<evidence type="ECO:0000313" key="10">
    <source>
        <dbReference type="EMBL" id="MDG0809278.1"/>
    </source>
</evidence>
<evidence type="ECO:0000256" key="7">
    <source>
        <dbReference type="SAM" id="MobiDB-lite"/>
    </source>
</evidence>
<dbReference type="InterPro" id="IPR050638">
    <property type="entry name" value="AA-Vitamin_Transporters"/>
</dbReference>
<dbReference type="InterPro" id="IPR037185">
    <property type="entry name" value="EmrE-like"/>
</dbReference>
<feature type="transmembrane region" description="Helical" evidence="8">
    <location>
        <begin position="287"/>
        <end position="305"/>
    </location>
</feature>
<accession>A0A9X4QSF6</accession>
<feature type="transmembrane region" description="Helical" evidence="8">
    <location>
        <begin position="12"/>
        <end position="32"/>
    </location>
</feature>
<feature type="domain" description="EamA" evidence="9">
    <location>
        <begin position="165"/>
        <end position="303"/>
    </location>
</feature>
<dbReference type="PANTHER" id="PTHR32322">
    <property type="entry name" value="INNER MEMBRANE TRANSPORTER"/>
    <property type="match status" value="1"/>
</dbReference>
<dbReference type="SUPFAM" id="SSF103481">
    <property type="entry name" value="Multidrug resistance efflux transporter EmrE"/>
    <property type="match status" value="2"/>
</dbReference>
<feature type="transmembrane region" description="Helical" evidence="8">
    <location>
        <begin position="162"/>
        <end position="181"/>
    </location>
</feature>
<evidence type="ECO:0000256" key="5">
    <source>
        <dbReference type="ARBA" id="ARBA00022989"/>
    </source>
</evidence>
<dbReference type="Pfam" id="PF00892">
    <property type="entry name" value="EamA"/>
    <property type="match status" value="2"/>
</dbReference>
<keyword evidence="11" id="KW-1185">Reference proteome</keyword>
<evidence type="ECO:0000256" key="6">
    <source>
        <dbReference type="ARBA" id="ARBA00023136"/>
    </source>
</evidence>
<keyword evidence="4 8" id="KW-0812">Transmembrane</keyword>
<organism evidence="10 11">
    <name type="scientific">Cohnella rhizosphaerae</name>
    <dbReference type="NCBI Taxonomy" id="1457232"/>
    <lineage>
        <taxon>Bacteria</taxon>
        <taxon>Bacillati</taxon>
        <taxon>Bacillota</taxon>
        <taxon>Bacilli</taxon>
        <taxon>Bacillales</taxon>
        <taxon>Paenibacillaceae</taxon>
        <taxon>Cohnella</taxon>
    </lineage>
</organism>
<feature type="transmembrane region" description="Helical" evidence="8">
    <location>
        <begin position="231"/>
        <end position="250"/>
    </location>
</feature>
<evidence type="ECO:0000256" key="2">
    <source>
        <dbReference type="ARBA" id="ARBA00007362"/>
    </source>
</evidence>
<dbReference type="GO" id="GO:0005886">
    <property type="term" value="C:plasma membrane"/>
    <property type="evidence" value="ECO:0007669"/>
    <property type="project" value="UniProtKB-SubCell"/>
</dbReference>
<feature type="transmembrane region" description="Helical" evidence="8">
    <location>
        <begin position="138"/>
        <end position="156"/>
    </location>
</feature>
<name>A0A9X4QSF6_9BACL</name>
<feature type="compositionally biased region" description="Polar residues" evidence="7">
    <location>
        <begin position="353"/>
        <end position="363"/>
    </location>
</feature>
<feature type="compositionally biased region" description="Polar residues" evidence="7">
    <location>
        <begin position="335"/>
        <end position="346"/>
    </location>
</feature>
<evidence type="ECO:0000256" key="3">
    <source>
        <dbReference type="ARBA" id="ARBA00022475"/>
    </source>
</evidence>
<feature type="transmembrane region" description="Helical" evidence="8">
    <location>
        <begin position="262"/>
        <end position="281"/>
    </location>
</feature>
<feature type="transmembrane region" description="Helical" evidence="8">
    <location>
        <begin position="44"/>
        <end position="64"/>
    </location>
</feature>
<evidence type="ECO:0000259" key="9">
    <source>
        <dbReference type="Pfam" id="PF00892"/>
    </source>
</evidence>
<feature type="region of interest" description="Disordered" evidence="7">
    <location>
        <begin position="307"/>
        <end position="378"/>
    </location>
</feature>
<feature type="transmembrane region" description="Helical" evidence="8">
    <location>
        <begin position="76"/>
        <end position="94"/>
    </location>
</feature>
<reference evidence="10" key="1">
    <citation type="submission" date="2022-10" db="EMBL/GenBank/DDBJ databases">
        <title>Comparative genomic analysis of Cohnella hashimotonis sp. nov., isolated from the International Space Station.</title>
        <authorList>
            <person name="Simpson A."/>
            <person name="Venkateswaran K."/>
        </authorList>
    </citation>
    <scope>NUCLEOTIDE SEQUENCE</scope>
    <source>
        <strain evidence="10">DSM 28161</strain>
    </source>
</reference>
<keyword evidence="3" id="KW-1003">Cell membrane</keyword>
<sequence>MTDLPATAKNNAALYALAILYAFVIGFSFMFTKLALDHADPFDLLAYRFALSFAALAIPVRAGWIRMPPRRQQGRPRLPLLLVSLVYPTAFFGLQSVGLDAATTSGAGIFSAAAPIFALLLGALLLKERASKLQLSSVLVSAFGLVFMTGVSADALRGTSALGGGLILLSAVALALYGVLARGLRNAYTAVELSYAMMRTGCLFFVGLALVRHLTQDTMSALLAPASEPGFWLPLLYIAILSSLVSSWLSNFALARIEAFKVSLFVNLGNLVSISSGVLIMGDHWSGAQTIGTACMLAGVIGANYRGGKRRDADSRGTGADLTKNDAAEAEEVPNRNNNVAVSAESSPEVPDRNNNVAVSAESSPEVLDRNKSAVSSA</sequence>
<evidence type="ECO:0000313" key="11">
    <source>
        <dbReference type="Proteomes" id="UP001153404"/>
    </source>
</evidence>
<dbReference type="EMBL" id="JAPDIA010000003">
    <property type="protein sequence ID" value="MDG0809278.1"/>
    <property type="molecule type" value="Genomic_DNA"/>
</dbReference>
<keyword evidence="6 8" id="KW-0472">Membrane</keyword>
<protein>
    <submittedName>
        <fullName evidence="10">DMT family transporter</fullName>
    </submittedName>
</protein>
<dbReference type="RefSeq" id="WP_277530494.1">
    <property type="nucleotide sequence ID" value="NZ_JAPDIA010000003.1"/>
</dbReference>
<keyword evidence="5 8" id="KW-1133">Transmembrane helix</keyword>
<dbReference type="AlphaFoldDB" id="A0A9X4QSF6"/>
<feature type="transmembrane region" description="Helical" evidence="8">
    <location>
        <begin position="106"/>
        <end position="126"/>
    </location>
</feature>
<evidence type="ECO:0000256" key="4">
    <source>
        <dbReference type="ARBA" id="ARBA00022692"/>
    </source>
</evidence>
<comment type="subcellular location">
    <subcellularLocation>
        <location evidence="1">Cell membrane</location>
        <topology evidence="1">Multi-pass membrane protein</topology>
    </subcellularLocation>
</comment>
<comment type="caution">
    <text evidence="10">The sequence shown here is derived from an EMBL/GenBank/DDBJ whole genome shotgun (WGS) entry which is preliminary data.</text>
</comment>
<feature type="domain" description="EamA" evidence="9">
    <location>
        <begin position="16"/>
        <end position="149"/>
    </location>
</feature>